<keyword evidence="3 4" id="KW-1015">Disulfide bond</keyword>
<feature type="domain" description="Sushi" evidence="6">
    <location>
        <begin position="527"/>
        <end position="576"/>
    </location>
</feature>
<dbReference type="CDD" id="cd00033">
    <property type="entry name" value="CCP"/>
    <property type="match status" value="15"/>
</dbReference>
<dbReference type="InterPro" id="IPR000436">
    <property type="entry name" value="Sushi_SCR_CCP_dom"/>
</dbReference>
<keyword evidence="1" id="KW-0732">Signal</keyword>
<name>A0ABP0GIR7_CLALP</name>
<organism evidence="7 8">
    <name type="scientific">Clavelina lepadiformis</name>
    <name type="common">Light-bulb sea squirt</name>
    <name type="synonym">Ascidia lepadiformis</name>
    <dbReference type="NCBI Taxonomy" id="159417"/>
    <lineage>
        <taxon>Eukaryota</taxon>
        <taxon>Metazoa</taxon>
        <taxon>Chordata</taxon>
        <taxon>Tunicata</taxon>
        <taxon>Ascidiacea</taxon>
        <taxon>Aplousobranchia</taxon>
        <taxon>Clavelinidae</taxon>
        <taxon>Clavelina</taxon>
    </lineage>
</organism>
<evidence type="ECO:0000256" key="1">
    <source>
        <dbReference type="ARBA" id="ARBA00022729"/>
    </source>
</evidence>
<dbReference type="Gene3D" id="2.10.70.10">
    <property type="entry name" value="Complement Module, domain 1"/>
    <property type="match status" value="15"/>
</dbReference>
<dbReference type="InterPro" id="IPR035976">
    <property type="entry name" value="Sushi/SCR/CCP_sf"/>
</dbReference>
<keyword evidence="2" id="KW-0677">Repeat</keyword>
<feature type="disulfide bond" evidence="4">
    <location>
        <begin position="668"/>
        <end position="695"/>
    </location>
</feature>
<evidence type="ECO:0000313" key="8">
    <source>
        <dbReference type="Proteomes" id="UP001642483"/>
    </source>
</evidence>
<feature type="disulfide bond" evidence="4">
    <location>
        <begin position="346"/>
        <end position="373"/>
    </location>
</feature>
<feature type="disulfide bond" evidence="4">
    <location>
        <begin position="909"/>
        <end position="936"/>
    </location>
</feature>
<feature type="disulfide bond" evidence="4">
    <location>
        <begin position="971"/>
        <end position="998"/>
    </location>
</feature>
<comment type="caution">
    <text evidence="4">Lacks conserved residue(s) required for the propagation of feature annotation.</text>
</comment>
<dbReference type="SMART" id="SM00032">
    <property type="entry name" value="CCP"/>
    <property type="match status" value="15"/>
</dbReference>
<dbReference type="SUPFAM" id="SSF57535">
    <property type="entry name" value="Complement control module/SCR domain"/>
    <property type="match status" value="15"/>
</dbReference>
<feature type="domain" description="Sushi" evidence="6">
    <location>
        <begin position="243"/>
        <end position="292"/>
    </location>
</feature>
<keyword evidence="4" id="KW-0768">Sushi</keyword>
<dbReference type="Proteomes" id="UP001642483">
    <property type="component" value="Unassembled WGS sequence"/>
</dbReference>
<feature type="disulfide bond" evidence="4">
    <location>
        <begin position="202"/>
        <end position="229"/>
    </location>
</feature>
<feature type="domain" description="Sushi" evidence="6">
    <location>
        <begin position="455"/>
        <end position="515"/>
    </location>
</feature>
<feature type="region of interest" description="Disordered" evidence="5">
    <location>
        <begin position="162"/>
        <end position="186"/>
    </location>
</feature>
<accession>A0ABP0GIR7</accession>
<feature type="domain" description="Sushi" evidence="6">
    <location>
        <begin position="21"/>
        <end position="81"/>
    </location>
</feature>
<dbReference type="PROSITE" id="PS50923">
    <property type="entry name" value="SUSHI"/>
    <property type="match status" value="11"/>
</dbReference>
<feature type="domain" description="Sushi" evidence="6">
    <location>
        <begin position="314"/>
        <end position="375"/>
    </location>
</feature>
<evidence type="ECO:0000256" key="3">
    <source>
        <dbReference type="ARBA" id="ARBA00023157"/>
    </source>
</evidence>
<gene>
    <name evidence="7" type="ORF">CVLEPA_LOCUS23305</name>
</gene>
<dbReference type="EMBL" id="CAWYQH010000119">
    <property type="protein sequence ID" value="CAK8690724.1"/>
    <property type="molecule type" value="Genomic_DNA"/>
</dbReference>
<dbReference type="PANTHER" id="PTHR45656">
    <property type="entry name" value="PROTEIN CBR-CLEC-78"/>
    <property type="match status" value="1"/>
</dbReference>
<evidence type="ECO:0000256" key="4">
    <source>
        <dbReference type="PROSITE-ProRule" id="PRU00302"/>
    </source>
</evidence>
<feature type="disulfide bond" evidence="4">
    <location>
        <begin position="942"/>
        <end position="985"/>
    </location>
</feature>
<evidence type="ECO:0000313" key="7">
    <source>
        <dbReference type="EMBL" id="CAK8690724.1"/>
    </source>
</evidence>
<reference evidence="7 8" key="1">
    <citation type="submission" date="2024-02" db="EMBL/GenBank/DDBJ databases">
        <authorList>
            <person name="Daric V."/>
            <person name="Darras S."/>
        </authorList>
    </citation>
    <scope>NUCLEOTIDE SEQUENCE [LARGE SCALE GENOMIC DNA]</scope>
</reference>
<feature type="domain" description="Sushi" evidence="6">
    <location>
        <begin position="940"/>
        <end position="1000"/>
    </location>
</feature>
<evidence type="ECO:0000256" key="5">
    <source>
        <dbReference type="SAM" id="MobiDB-lite"/>
    </source>
</evidence>
<dbReference type="Pfam" id="PF00084">
    <property type="entry name" value="Sushi"/>
    <property type="match status" value="15"/>
</dbReference>
<protein>
    <recommendedName>
        <fullName evidence="6">Sushi domain-containing protein</fullName>
    </recommendedName>
</protein>
<feature type="domain" description="Sushi" evidence="6">
    <location>
        <begin position="82"/>
        <end position="141"/>
    </location>
</feature>
<feature type="disulfide bond" evidence="4">
    <location>
        <begin position="789"/>
        <end position="816"/>
    </location>
</feature>
<proteinExistence type="predicted"/>
<feature type="domain" description="Sushi" evidence="6">
    <location>
        <begin position="878"/>
        <end position="938"/>
    </location>
</feature>
<dbReference type="InterPro" id="IPR051277">
    <property type="entry name" value="SEZ6_CSMD_C4BPB_Regulators"/>
</dbReference>
<evidence type="ECO:0000256" key="2">
    <source>
        <dbReference type="ARBA" id="ARBA00022737"/>
    </source>
</evidence>
<comment type="caution">
    <text evidence="7">The sequence shown here is derived from an EMBL/GenBank/DDBJ whole genome shotgun (WGS) entry which is preliminary data.</text>
</comment>
<evidence type="ECO:0000259" key="6">
    <source>
        <dbReference type="PROSITE" id="PS50923"/>
    </source>
</evidence>
<dbReference type="PANTHER" id="PTHR45656:SF4">
    <property type="entry name" value="PROTEIN CBR-CLEC-78"/>
    <property type="match status" value="1"/>
</dbReference>
<feature type="domain" description="Sushi" evidence="6">
    <location>
        <begin position="757"/>
        <end position="818"/>
    </location>
</feature>
<sequence length="1033" mass="117282">MQRQLCYVLKFVPLVALSQRRGCDEPKDPENGYFSYYSTTNGLVAVGDYITYGCNPNYLLHGAARVYCYSAGWSHQPSCARVCTRPKEPLHGSLWSSPSGQTRFHEGDHIVYACLKGYRLSVEGRVLCTNNGWSHTPQCAAVSVSTETTRVQPTQRPQIITKRKTTRKPPSCPHRNPPENGRYINTPKNRYWRLRSKAEFTCNDGFRLVGRVKSRCGRDGSWKQEVPHCRRYCKRPSNPDNGYVGSTPASKSYFYNNEEVTYHCNDGYRLVGNARVTCTDNGEFSVAPKCRRILRTPIRPYPFQESASHASRFTPCKRLPPPSHGFYLEDSDKKIWYPGDVAEFGCEPGYILANSATFQCNNVGGWNYGAPKCQLAQRTTTRPYRPLRDPTPQPQYCPRRDPPRFGFYSQGSYKGTPRAGDIVTFGCEPNYILVGKATSRCEGRGWNYEVPKCERGCGHPPHISYGAFYGSSTSNGKFASGDVLIYRCNEGYALQGNSQVYCRDGSWTVAPTCRRYCPHRPLSENVIHTQQSDKAVWFPGEVARYGCRSGYFLFGDDNASCRDNGLWSNYLPTCEHGCRRPARPPHGIIESQPHAKDIFKVGEYVTYICDDWFHIDGDAKVYCRYDGWSHEPICRHACQHRDPPSNGRYIGNKGKKMWFPGDVARFECDHNYVLFGSETSTCGNNYIWNRDLPRCQRGCLRPKDPPRGRVFTDPNGKEKFGVQEWVKFKCDHGYQLHGKSKAICGNNGWTHLPTCLLACPYRAPPENGQYVVGYEKESWKPRDTASFSCLPNYHLVGSDSSTCQTDFRWSSNVPKCERGCDPPNEIPHGAIHNQQPTSHRYRINDAVEYQCQRGYKMRGQGRITCYYHGWSDQPRCDPFCADREPPANGGYKNGQKSDWFMGDKAEFMCYDGYKLAGSHLSVCKSNGQWNNPIPQCRAMESCAFRPPPLNGHYVEENPNVYYSGQFATFGCDSNYVLEGSAKSRCKNDGKWSHSVPTCRSWDKWINSSLIDLQKSKKKAKESKTIVHSTAMHI</sequence>
<feature type="domain" description="Sushi" evidence="6">
    <location>
        <begin position="170"/>
        <end position="231"/>
    </location>
</feature>
<feature type="disulfide bond" evidence="4">
    <location>
        <begin position="547"/>
        <end position="574"/>
    </location>
</feature>
<keyword evidence="8" id="KW-1185">Reference proteome</keyword>
<feature type="domain" description="Sushi" evidence="6">
    <location>
        <begin position="636"/>
        <end position="697"/>
    </location>
</feature>
<feature type="disulfide bond" evidence="4">
    <location>
        <begin position="880"/>
        <end position="923"/>
    </location>
</feature>